<dbReference type="GO" id="GO:0042546">
    <property type="term" value="P:cell wall biogenesis"/>
    <property type="evidence" value="ECO:0007669"/>
    <property type="project" value="InterPro"/>
</dbReference>
<feature type="signal peptide" evidence="9">
    <location>
        <begin position="1"/>
        <end position="28"/>
    </location>
</feature>
<reference evidence="12" key="1">
    <citation type="journal article" date="2017" name="Nat. Commun.">
        <title>The asparagus genome sheds light on the origin and evolution of a young Y chromosome.</title>
        <authorList>
            <person name="Harkess A."/>
            <person name="Zhou J."/>
            <person name="Xu C."/>
            <person name="Bowers J.E."/>
            <person name="Van der Hulst R."/>
            <person name="Ayyampalayam S."/>
            <person name="Mercati F."/>
            <person name="Riccardi P."/>
            <person name="McKain M.R."/>
            <person name="Kakrana A."/>
            <person name="Tang H."/>
            <person name="Ray J."/>
            <person name="Groenendijk J."/>
            <person name="Arikit S."/>
            <person name="Mathioni S.M."/>
            <person name="Nakano M."/>
            <person name="Shan H."/>
            <person name="Telgmann-Rauber A."/>
            <person name="Kanno A."/>
            <person name="Yue Z."/>
            <person name="Chen H."/>
            <person name="Li W."/>
            <person name="Chen Y."/>
            <person name="Xu X."/>
            <person name="Zhang Y."/>
            <person name="Luo S."/>
            <person name="Chen H."/>
            <person name="Gao J."/>
            <person name="Mao Z."/>
            <person name="Pires J.C."/>
            <person name="Luo M."/>
            <person name="Kudrna D."/>
            <person name="Wing R.A."/>
            <person name="Meyers B.C."/>
            <person name="Yi K."/>
            <person name="Kong H."/>
            <person name="Lavrijsen P."/>
            <person name="Sunseri F."/>
            <person name="Falavigna A."/>
            <person name="Ye Y."/>
            <person name="Leebens-Mack J.H."/>
            <person name="Chen G."/>
        </authorList>
    </citation>
    <scope>NUCLEOTIDE SEQUENCE [LARGE SCALE GENOMIC DNA]</scope>
    <source>
        <strain evidence="12">cv. DH0086</strain>
    </source>
</reference>
<feature type="compositionally biased region" description="Pro residues" evidence="8">
    <location>
        <begin position="370"/>
        <end position="386"/>
    </location>
</feature>
<dbReference type="GO" id="GO:0016762">
    <property type="term" value="F:xyloglucan:xyloglucosyl transferase activity"/>
    <property type="evidence" value="ECO:0007669"/>
    <property type="project" value="UniProtKB-EC"/>
</dbReference>
<dbReference type="Gene3D" id="2.60.120.200">
    <property type="match status" value="1"/>
</dbReference>
<keyword evidence="4" id="KW-1015">Disulfide bond</keyword>
<feature type="compositionally biased region" description="Polar residues" evidence="8">
    <location>
        <begin position="391"/>
        <end position="402"/>
    </location>
</feature>
<evidence type="ECO:0000256" key="5">
    <source>
        <dbReference type="ARBA" id="ARBA00023180"/>
    </source>
</evidence>
<evidence type="ECO:0000256" key="8">
    <source>
        <dbReference type="SAM" id="MobiDB-lite"/>
    </source>
</evidence>
<dbReference type="GO" id="GO:0004553">
    <property type="term" value="F:hydrolase activity, hydrolyzing O-glycosyl compounds"/>
    <property type="evidence" value="ECO:0007669"/>
    <property type="project" value="InterPro"/>
</dbReference>
<dbReference type="GO" id="GO:0010411">
    <property type="term" value="P:xyloglucan metabolic process"/>
    <property type="evidence" value="ECO:0007669"/>
    <property type="project" value="InterPro"/>
</dbReference>
<name>A0A5P1EZI8_ASPOF</name>
<organism evidence="11 12">
    <name type="scientific">Asparagus officinalis</name>
    <name type="common">Garden asparagus</name>
    <dbReference type="NCBI Taxonomy" id="4686"/>
    <lineage>
        <taxon>Eukaryota</taxon>
        <taxon>Viridiplantae</taxon>
        <taxon>Streptophyta</taxon>
        <taxon>Embryophyta</taxon>
        <taxon>Tracheophyta</taxon>
        <taxon>Spermatophyta</taxon>
        <taxon>Magnoliopsida</taxon>
        <taxon>Liliopsida</taxon>
        <taxon>Asparagales</taxon>
        <taxon>Asparagaceae</taxon>
        <taxon>Asparagoideae</taxon>
        <taxon>Asparagus</taxon>
    </lineage>
</organism>
<dbReference type="PANTHER" id="PTHR31062">
    <property type="entry name" value="XYLOGLUCAN ENDOTRANSGLUCOSYLASE/HYDROLASE PROTEIN 8-RELATED"/>
    <property type="match status" value="1"/>
</dbReference>
<keyword evidence="12" id="KW-1185">Reference proteome</keyword>
<evidence type="ECO:0000313" key="11">
    <source>
        <dbReference type="EMBL" id="ONK69570.1"/>
    </source>
</evidence>
<dbReference type="FunFam" id="2.60.120.200:FF:000025">
    <property type="entry name" value="Xyloglucan endotransglucosylase/hydrolase"/>
    <property type="match status" value="1"/>
</dbReference>
<feature type="chain" id="PRO_5024401726" description="xyloglucan:xyloglucosyl transferase" evidence="9">
    <location>
        <begin position="29"/>
        <end position="483"/>
    </location>
</feature>
<evidence type="ECO:0000256" key="7">
    <source>
        <dbReference type="ARBA" id="ARBA00034022"/>
    </source>
</evidence>
<accession>A0A5P1EZI8</accession>
<dbReference type="PROSITE" id="PS51762">
    <property type="entry name" value="GH16_2"/>
    <property type="match status" value="1"/>
</dbReference>
<evidence type="ECO:0000256" key="1">
    <source>
        <dbReference type="ARBA" id="ARBA00012152"/>
    </source>
</evidence>
<keyword evidence="6" id="KW-0326">Glycosidase</keyword>
<dbReference type="EC" id="2.4.1.207" evidence="1"/>
<feature type="compositionally biased region" description="Low complexity" evidence="8">
    <location>
        <begin position="356"/>
        <end position="369"/>
    </location>
</feature>
<evidence type="ECO:0000256" key="6">
    <source>
        <dbReference type="ARBA" id="ARBA00023295"/>
    </source>
</evidence>
<evidence type="ECO:0000259" key="10">
    <source>
        <dbReference type="PROSITE" id="PS51762"/>
    </source>
</evidence>
<dbReference type="InterPro" id="IPR000757">
    <property type="entry name" value="Beta-glucanase-like"/>
</dbReference>
<feature type="domain" description="GH16" evidence="10">
    <location>
        <begin position="1"/>
        <end position="219"/>
    </location>
</feature>
<dbReference type="Pfam" id="PF00722">
    <property type="entry name" value="Glyco_hydro_16"/>
    <property type="match status" value="1"/>
</dbReference>
<evidence type="ECO:0000256" key="3">
    <source>
        <dbReference type="ARBA" id="ARBA00022801"/>
    </source>
</evidence>
<proteinExistence type="predicted"/>
<keyword evidence="5" id="KW-0325">Glycoprotein</keyword>
<dbReference type="InterPro" id="IPR013320">
    <property type="entry name" value="ConA-like_dom_sf"/>
</dbReference>
<dbReference type="Proteomes" id="UP000243459">
    <property type="component" value="Chromosome 5"/>
</dbReference>
<feature type="region of interest" description="Disordered" evidence="8">
    <location>
        <begin position="314"/>
        <end position="423"/>
    </location>
</feature>
<protein>
    <recommendedName>
        <fullName evidence="1">xyloglucan:xyloglucosyl transferase</fullName>
        <ecNumber evidence="1">2.4.1.207</ecNumber>
    </recommendedName>
</protein>
<dbReference type="SUPFAM" id="SSF49899">
    <property type="entry name" value="Concanavalin A-like lectins/glucanases"/>
    <property type="match status" value="1"/>
</dbReference>
<keyword evidence="9" id="KW-0732">Signal</keyword>
<gene>
    <name evidence="11" type="ORF">A4U43_C05F24360</name>
</gene>
<dbReference type="InterPro" id="IPR044791">
    <property type="entry name" value="Beta-glucanase/XTH"/>
</dbReference>
<dbReference type="EMBL" id="CM007385">
    <property type="protein sequence ID" value="ONK69570.1"/>
    <property type="molecule type" value="Genomic_DNA"/>
</dbReference>
<dbReference type="GO" id="GO:0048046">
    <property type="term" value="C:apoplast"/>
    <property type="evidence" value="ECO:0007669"/>
    <property type="project" value="InterPro"/>
</dbReference>
<dbReference type="PROSITE" id="PS01034">
    <property type="entry name" value="GH16_1"/>
    <property type="match status" value="1"/>
</dbReference>
<evidence type="ECO:0000313" key="12">
    <source>
        <dbReference type="Proteomes" id="UP000243459"/>
    </source>
</evidence>
<sequence>MSPSTSIPRLAFSLALVSSSFLISFSSAGSFTDNIRISWGDGRGKIFDSGKQLSLSLDQYSGSGFESTHEYLYGRLDVQIKLVAGNSAGTVTTFFLSSQGPTHDEIDFEFLGNVTGEPYTLHTNVFAQGKGDREQQFHLWFDPTKDFHTYSILWNPQHVIFLVDNIPIRDFKNHESRGVFFPKKQPMRLYSSLWNADDWATQGGLVKTDWAQAPFTAYYRNFNADACVWNGASSSCSSGDKPMDSTSSSSSHGDWYRHELDSYSYRRMRWVQRKYMVYNYCSDVKRYPRGRGDDLVAVAMEHVSQDEYLFVSGGKTGRKKKKKAKSVETYSRSWPMRPPSLPATTRSPPSPPARSRPPSASSSPGSSPSTPSPRAPRPSPSSPAPRPSAAQGTLESQTTPEHTTGPKARPNGSEAGELTDGLGALGEGVLGELAGEDEADGGLDLAGGDGGLLVVAGKEGGLLGQLLEYVSTLFAFFFFFFPV</sequence>
<keyword evidence="2" id="KW-0808">Transferase</keyword>
<dbReference type="AlphaFoldDB" id="A0A5P1EZI8"/>
<dbReference type="InterPro" id="IPR008263">
    <property type="entry name" value="GH16_AS"/>
</dbReference>
<evidence type="ECO:0000256" key="2">
    <source>
        <dbReference type="ARBA" id="ARBA00022679"/>
    </source>
</evidence>
<evidence type="ECO:0000256" key="4">
    <source>
        <dbReference type="ARBA" id="ARBA00023157"/>
    </source>
</evidence>
<dbReference type="CDD" id="cd02176">
    <property type="entry name" value="GH16_XET"/>
    <property type="match status" value="1"/>
</dbReference>
<dbReference type="InterPro" id="IPR010713">
    <property type="entry name" value="XET_C"/>
</dbReference>
<comment type="catalytic activity">
    <reaction evidence="7">
        <text>breaks a beta-(1-&gt;4) bond in the backbone of a xyloglucan and transfers the xyloglucanyl segment on to O-4 of the non-reducing terminal glucose residue of an acceptor, which can be a xyloglucan or an oligosaccharide of xyloglucan.</text>
        <dbReference type="EC" id="2.4.1.207"/>
    </reaction>
</comment>
<dbReference type="InterPro" id="IPR016455">
    <property type="entry name" value="XTH"/>
</dbReference>
<keyword evidence="3" id="KW-0378">Hydrolase</keyword>
<evidence type="ECO:0000256" key="9">
    <source>
        <dbReference type="SAM" id="SignalP"/>
    </source>
</evidence>
<dbReference type="Gramene" id="ONK69570">
    <property type="protein sequence ID" value="ONK69570"/>
    <property type="gene ID" value="A4U43_C05F24360"/>
</dbReference>
<dbReference type="Pfam" id="PF06955">
    <property type="entry name" value="XET_C"/>
    <property type="match status" value="1"/>
</dbReference>